<feature type="transmembrane region" description="Helical" evidence="6">
    <location>
        <begin position="274"/>
        <end position="292"/>
    </location>
</feature>
<evidence type="ECO:0000256" key="1">
    <source>
        <dbReference type="ARBA" id="ARBA00004651"/>
    </source>
</evidence>
<dbReference type="Proteomes" id="UP000264036">
    <property type="component" value="Unassembled WGS sequence"/>
</dbReference>
<feature type="transmembrane region" description="Helical" evidence="6">
    <location>
        <begin position="154"/>
        <end position="174"/>
    </location>
</feature>
<dbReference type="InterPro" id="IPR050638">
    <property type="entry name" value="AA-Vitamin_Transporters"/>
</dbReference>
<dbReference type="SUPFAM" id="SSF103481">
    <property type="entry name" value="Multidrug resistance efflux transporter EmrE"/>
    <property type="match status" value="2"/>
</dbReference>
<dbReference type="Pfam" id="PF00892">
    <property type="entry name" value="EamA"/>
    <property type="match status" value="2"/>
</dbReference>
<gene>
    <name evidence="8" type="ORF">DD666_04325</name>
</gene>
<feature type="domain" description="EamA" evidence="7">
    <location>
        <begin position="157"/>
        <end position="290"/>
    </location>
</feature>
<evidence type="ECO:0000256" key="2">
    <source>
        <dbReference type="ARBA" id="ARBA00022475"/>
    </source>
</evidence>
<name>A0A356LCA3_9BURK</name>
<evidence type="ECO:0000256" key="3">
    <source>
        <dbReference type="ARBA" id="ARBA00022692"/>
    </source>
</evidence>
<sequence length="304" mass="32505">MSPNLTPPVRWIRGLAFAAISVLIFSGWFVVTRFTVTHQLRIWDVTALRFGAGAILLAPVLFKQRLSVGAWLEGLLYSVLWGAPFVLLVATGLKLTTAAQASSIVPALMPVMAGLISWHVTKQRPASSTIWSYLAILMGLVALVASRLETDGAIDTLGYGALVLAALTWAVYSVRFRTSELSALQSAALICFWSAVIFIPVYVGWNLSRLNQASTNEIVFQFVYQGVFMSGVALFAYNRAVAVLGSGAASAMMALVPVLATLLAVPVLGEVPSLLGVAAIFIISLGVVIAARRPFPVAILKRAE</sequence>
<feature type="transmembrane region" description="Helical" evidence="6">
    <location>
        <begin position="74"/>
        <end position="93"/>
    </location>
</feature>
<feature type="transmembrane region" description="Helical" evidence="6">
    <location>
        <begin position="218"/>
        <end position="237"/>
    </location>
</feature>
<dbReference type="PANTHER" id="PTHR32322:SF18">
    <property type="entry name" value="S-ADENOSYLMETHIONINE_S-ADENOSYLHOMOCYSTEINE TRANSPORTER"/>
    <property type="match status" value="1"/>
</dbReference>
<keyword evidence="5 6" id="KW-0472">Membrane</keyword>
<feature type="transmembrane region" description="Helical" evidence="6">
    <location>
        <begin position="12"/>
        <end position="30"/>
    </location>
</feature>
<evidence type="ECO:0000313" key="9">
    <source>
        <dbReference type="Proteomes" id="UP000264036"/>
    </source>
</evidence>
<accession>A0A356LCA3</accession>
<dbReference type="InterPro" id="IPR000620">
    <property type="entry name" value="EamA_dom"/>
</dbReference>
<keyword evidence="4 6" id="KW-1133">Transmembrane helix</keyword>
<evidence type="ECO:0000256" key="6">
    <source>
        <dbReference type="SAM" id="Phobius"/>
    </source>
</evidence>
<proteinExistence type="predicted"/>
<protein>
    <submittedName>
        <fullName evidence="8">EamA/RhaT family transporter</fullName>
    </submittedName>
</protein>
<organism evidence="8 9">
    <name type="scientific">Advenella kashmirensis</name>
    <dbReference type="NCBI Taxonomy" id="310575"/>
    <lineage>
        <taxon>Bacteria</taxon>
        <taxon>Pseudomonadati</taxon>
        <taxon>Pseudomonadota</taxon>
        <taxon>Betaproteobacteria</taxon>
        <taxon>Burkholderiales</taxon>
        <taxon>Alcaligenaceae</taxon>
    </lineage>
</organism>
<feature type="transmembrane region" description="Helical" evidence="6">
    <location>
        <begin position="186"/>
        <end position="206"/>
    </location>
</feature>
<evidence type="ECO:0000313" key="8">
    <source>
        <dbReference type="EMBL" id="HBP28623.1"/>
    </source>
</evidence>
<feature type="domain" description="EamA" evidence="7">
    <location>
        <begin position="13"/>
        <end position="143"/>
    </location>
</feature>
<dbReference type="InterPro" id="IPR037185">
    <property type="entry name" value="EmrE-like"/>
</dbReference>
<keyword evidence="3 6" id="KW-0812">Transmembrane</keyword>
<keyword evidence="2" id="KW-1003">Cell membrane</keyword>
<feature type="transmembrane region" description="Helical" evidence="6">
    <location>
        <begin position="42"/>
        <end position="62"/>
    </location>
</feature>
<dbReference type="GO" id="GO:0005886">
    <property type="term" value="C:plasma membrane"/>
    <property type="evidence" value="ECO:0007669"/>
    <property type="project" value="UniProtKB-SubCell"/>
</dbReference>
<dbReference type="EMBL" id="DOEK01000006">
    <property type="protein sequence ID" value="HBP28623.1"/>
    <property type="molecule type" value="Genomic_DNA"/>
</dbReference>
<comment type="caution">
    <text evidence="8">The sequence shown here is derived from an EMBL/GenBank/DDBJ whole genome shotgun (WGS) entry which is preliminary data.</text>
</comment>
<feature type="transmembrane region" description="Helical" evidence="6">
    <location>
        <begin position="99"/>
        <end position="118"/>
    </location>
</feature>
<feature type="transmembrane region" description="Helical" evidence="6">
    <location>
        <begin position="249"/>
        <end position="268"/>
    </location>
</feature>
<evidence type="ECO:0000259" key="7">
    <source>
        <dbReference type="Pfam" id="PF00892"/>
    </source>
</evidence>
<feature type="transmembrane region" description="Helical" evidence="6">
    <location>
        <begin position="130"/>
        <end position="148"/>
    </location>
</feature>
<reference evidence="8 9" key="1">
    <citation type="journal article" date="2018" name="Nat. Biotechnol.">
        <title>A standardized bacterial taxonomy based on genome phylogeny substantially revises the tree of life.</title>
        <authorList>
            <person name="Parks D.H."/>
            <person name="Chuvochina M."/>
            <person name="Waite D.W."/>
            <person name="Rinke C."/>
            <person name="Skarshewski A."/>
            <person name="Chaumeil P.A."/>
            <person name="Hugenholtz P."/>
        </authorList>
    </citation>
    <scope>NUCLEOTIDE SEQUENCE [LARGE SCALE GENOMIC DNA]</scope>
    <source>
        <strain evidence="8">UBA10707</strain>
    </source>
</reference>
<evidence type="ECO:0000256" key="4">
    <source>
        <dbReference type="ARBA" id="ARBA00022989"/>
    </source>
</evidence>
<dbReference type="AlphaFoldDB" id="A0A356LCA3"/>
<comment type="subcellular location">
    <subcellularLocation>
        <location evidence="1">Cell membrane</location>
        <topology evidence="1">Multi-pass membrane protein</topology>
    </subcellularLocation>
</comment>
<dbReference type="PANTHER" id="PTHR32322">
    <property type="entry name" value="INNER MEMBRANE TRANSPORTER"/>
    <property type="match status" value="1"/>
</dbReference>
<evidence type="ECO:0000256" key="5">
    <source>
        <dbReference type="ARBA" id="ARBA00023136"/>
    </source>
</evidence>